<evidence type="ECO:0000256" key="3">
    <source>
        <dbReference type="ARBA" id="ARBA00015869"/>
    </source>
</evidence>
<keyword evidence="9" id="KW-0472">Membrane</keyword>
<keyword evidence="4" id="KW-0813">Transport</keyword>
<dbReference type="AlphaFoldDB" id="C7BSK3"/>
<dbReference type="Gene3D" id="2.40.160.60">
    <property type="entry name" value="Outer membrane protein transport protein (OMPP1/FadL/TodX)"/>
    <property type="match status" value="1"/>
</dbReference>
<name>C7BSK3_PHOAA</name>
<keyword evidence="10" id="KW-0998">Cell outer membrane</keyword>
<gene>
    <name evidence="14" type="primary">fadL</name>
    <name evidence="14" type="ordered locus">PAU_01414</name>
</gene>
<dbReference type="NCBIfam" id="NF007988">
    <property type="entry name" value="PRK10716.1"/>
    <property type="match status" value="1"/>
</dbReference>
<dbReference type="eggNOG" id="COG2067">
    <property type="taxonomic scope" value="Bacteria"/>
</dbReference>
<dbReference type="Pfam" id="PF03349">
    <property type="entry name" value="Toluene_X"/>
    <property type="match status" value="1"/>
</dbReference>
<evidence type="ECO:0000256" key="12">
    <source>
        <dbReference type="ARBA" id="ARBA00033358"/>
    </source>
</evidence>
<feature type="signal peptide" evidence="13">
    <location>
        <begin position="1"/>
        <end position="27"/>
    </location>
</feature>
<accession>C7BSK3</accession>
<protein>
    <recommendedName>
        <fullName evidence="3">Long-chain fatty acid transport protein</fullName>
    </recommendedName>
    <alternativeName>
        <fullName evidence="12">Outer membrane FadL protein</fullName>
    </alternativeName>
    <alternativeName>
        <fullName evidence="11">Outer membrane flp protein</fullName>
    </alternativeName>
</protein>
<dbReference type="STRING" id="291112.PAU_01414"/>
<evidence type="ECO:0000313" key="15">
    <source>
        <dbReference type="Proteomes" id="UP000002747"/>
    </source>
</evidence>
<evidence type="ECO:0000313" key="14">
    <source>
        <dbReference type="EMBL" id="CAQ83506.1"/>
    </source>
</evidence>
<dbReference type="PANTHER" id="PTHR35093">
    <property type="entry name" value="OUTER MEMBRANE PROTEIN NMB0088-RELATED"/>
    <property type="match status" value="1"/>
</dbReference>
<evidence type="ECO:0000256" key="7">
    <source>
        <dbReference type="ARBA" id="ARBA00022729"/>
    </source>
</evidence>
<keyword evidence="5" id="KW-1134">Transmembrane beta strand</keyword>
<evidence type="ECO:0000256" key="13">
    <source>
        <dbReference type="SAM" id="SignalP"/>
    </source>
</evidence>
<keyword evidence="6" id="KW-0812">Transmembrane</keyword>
<comment type="similarity">
    <text evidence="2">Belongs to the OmpP1/FadL family.</text>
</comment>
<keyword evidence="7 13" id="KW-0732">Signal</keyword>
<keyword evidence="8" id="KW-0445">Lipid transport</keyword>
<evidence type="ECO:0000256" key="4">
    <source>
        <dbReference type="ARBA" id="ARBA00022448"/>
    </source>
</evidence>
<dbReference type="Proteomes" id="UP000002747">
    <property type="component" value="Chromosome"/>
</dbReference>
<dbReference type="SUPFAM" id="SSF56935">
    <property type="entry name" value="Porins"/>
    <property type="match status" value="1"/>
</dbReference>
<dbReference type="PANTHER" id="PTHR35093:SF3">
    <property type="entry name" value="LONG-CHAIN FATTY ACID TRANSPORT PROTEIN"/>
    <property type="match status" value="1"/>
</dbReference>
<evidence type="ECO:0000256" key="5">
    <source>
        <dbReference type="ARBA" id="ARBA00022452"/>
    </source>
</evidence>
<dbReference type="GO" id="GO:0009279">
    <property type="term" value="C:cell outer membrane"/>
    <property type="evidence" value="ECO:0007669"/>
    <property type="project" value="UniProtKB-SubCell"/>
</dbReference>
<evidence type="ECO:0000256" key="8">
    <source>
        <dbReference type="ARBA" id="ARBA00023055"/>
    </source>
</evidence>
<dbReference type="FunFam" id="2.40.160.60:FF:000001">
    <property type="entry name" value="Long-chain fatty acid transporter FadL"/>
    <property type="match status" value="1"/>
</dbReference>
<reference evidence="14 15" key="1">
    <citation type="journal article" date="2009" name="BMC Genomics">
        <title>Comparative genomics of the emerging human pathogen Photorhabdus asymbiotica with the insect pathogen Photorhabdus luminescens.</title>
        <authorList>
            <person name="Wilkinson P."/>
            <person name="Waterfield N.R."/>
            <person name="Crossman L."/>
            <person name="Corton C."/>
            <person name="Sanchez-Contreras M."/>
            <person name="Vlisidou I."/>
            <person name="Barron A."/>
            <person name="Bignell A."/>
            <person name="Clark L."/>
            <person name="Ormond D."/>
            <person name="Mayho M."/>
            <person name="Bason N."/>
            <person name="Smith F."/>
            <person name="Simmonds M."/>
            <person name="Churcher C."/>
            <person name="Harris D."/>
            <person name="Thompson N.R."/>
            <person name="Quail M."/>
            <person name="Parkhill J."/>
            <person name="ffrench-Constant R.H."/>
        </authorList>
    </citation>
    <scope>NUCLEOTIDE SEQUENCE [LARGE SCALE GENOMIC DNA]</scope>
    <source>
        <strain evidence="15">ATCC 43949 / 3105-77</strain>
    </source>
</reference>
<organism evidence="14 15">
    <name type="scientific">Photorhabdus asymbiotica subsp. asymbiotica (strain ATCC 43949 / 3105-77)</name>
    <name type="common">Xenorhabdus luminescens (strain 2)</name>
    <dbReference type="NCBI Taxonomy" id="553480"/>
    <lineage>
        <taxon>Bacteria</taxon>
        <taxon>Pseudomonadati</taxon>
        <taxon>Pseudomonadota</taxon>
        <taxon>Gammaproteobacteria</taxon>
        <taxon>Enterobacterales</taxon>
        <taxon>Morganellaceae</taxon>
        <taxon>Photorhabdus</taxon>
    </lineage>
</organism>
<comment type="subcellular location">
    <subcellularLocation>
        <location evidence="1">Cell outer membrane</location>
        <topology evidence="1">Multi-pass membrane protein</topology>
    </subcellularLocation>
</comment>
<feature type="chain" id="PRO_5002976077" description="Long-chain fatty acid transport protein" evidence="13">
    <location>
        <begin position="28"/>
        <end position="441"/>
    </location>
</feature>
<evidence type="ECO:0000256" key="2">
    <source>
        <dbReference type="ARBA" id="ARBA00008163"/>
    </source>
</evidence>
<evidence type="ECO:0000256" key="9">
    <source>
        <dbReference type="ARBA" id="ARBA00023136"/>
    </source>
</evidence>
<evidence type="ECO:0000256" key="6">
    <source>
        <dbReference type="ARBA" id="ARBA00022692"/>
    </source>
</evidence>
<evidence type="ECO:0000256" key="11">
    <source>
        <dbReference type="ARBA" id="ARBA00031886"/>
    </source>
</evidence>
<dbReference type="EMBL" id="FM162591">
    <property type="protein sequence ID" value="CAQ83506.1"/>
    <property type="molecule type" value="Genomic_DNA"/>
</dbReference>
<dbReference type="KEGG" id="pay:PAU_01414"/>
<sequence>MVMNQKNLFTRSALAVAVALISSNAGAAGFQLNEFSTSALGRAFSGEGVVADNATVGSRNPAAMTLFDRPSFSIGAIYINPDVDITGKSPVTGKSTNAKNIAPVAWIPNLHFIMPIDDQWFVGTSVTTNFGLATDFSNNYEAGLIGGKTDLTTLNFNLSGAYRLNDNFSFGLGLNAIYADAEITRHAGILAQQTGGMLKPTDEVANLQGKDWGYGWNAGIMYEVDENNRYSLTYRSKVKVKFKDGDYKNDIPPVRGAILKQQRGISLPATGGQTIGGRLDLNLPDIWEVSGYNRVAPKWAIHYSLAYTGWSEFDELKGTKNKDGSVLFSKHEGFKDAYRIALGATYYHDDNWTFRTGIAFDDSPIPAENRSISIPDQDRFWLSAGATYAFNKDMSVDVGVSYMHGQKVTVKEKLHEKLPYTYEFDAKGSAWLYGVNFNYAF</sequence>
<proteinExistence type="inferred from homology"/>
<dbReference type="InterPro" id="IPR005017">
    <property type="entry name" value="OMPP1/FadL/TodX"/>
</dbReference>
<evidence type="ECO:0000256" key="1">
    <source>
        <dbReference type="ARBA" id="ARBA00004571"/>
    </source>
</evidence>
<dbReference type="GO" id="GO:0015483">
    <property type="term" value="F:long-chain fatty acid transporting porin activity"/>
    <property type="evidence" value="ECO:0007669"/>
    <property type="project" value="TreeGrafter"/>
</dbReference>
<evidence type="ECO:0000256" key="10">
    <source>
        <dbReference type="ARBA" id="ARBA00023237"/>
    </source>
</evidence>